<dbReference type="Proteomes" id="UP001239111">
    <property type="component" value="Chromosome 4"/>
</dbReference>
<name>A0ACC2N434_9HYME</name>
<organism evidence="1 2">
    <name type="scientific">Eretmocerus hayati</name>
    <dbReference type="NCBI Taxonomy" id="131215"/>
    <lineage>
        <taxon>Eukaryota</taxon>
        <taxon>Metazoa</taxon>
        <taxon>Ecdysozoa</taxon>
        <taxon>Arthropoda</taxon>
        <taxon>Hexapoda</taxon>
        <taxon>Insecta</taxon>
        <taxon>Pterygota</taxon>
        <taxon>Neoptera</taxon>
        <taxon>Endopterygota</taxon>
        <taxon>Hymenoptera</taxon>
        <taxon>Apocrita</taxon>
        <taxon>Proctotrupomorpha</taxon>
        <taxon>Chalcidoidea</taxon>
        <taxon>Aphelinidae</taxon>
        <taxon>Aphelininae</taxon>
        <taxon>Eretmocerus</taxon>
    </lineage>
</organism>
<evidence type="ECO:0000313" key="2">
    <source>
        <dbReference type="Proteomes" id="UP001239111"/>
    </source>
</evidence>
<accession>A0ACC2N434</accession>
<comment type="caution">
    <text evidence="1">The sequence shown here is derived from an EMBL/GenBank/DDBJ whole genome shotgun (WGS) entry which is preliminary data.</text>
</comment>
<keyword evidence="2" id="KW-1185">Reference proteome</keyword>
<protein>
    <submittedName>
        <fullName evidence="1">Uncharacterized protein</fullName>
    </submittedName>
</protein>
<evidence type="ECO:0000313" key="1">
    <source>
        <dbReference type="EMBL" id="KAJ8665935.1"/>
    </source>
</evidence>
<gene>
    <name evidence="1" type="ORF">QAD02_007597</name>
</gene>
<proteinExistence type="predicted"/>
<dbReference type="EMBL" id="CM056744">
    <property type="protein sequence ID" value="KAJ8665935.1"/>
    <property type="molecule type" value="Genomic_DNA"/>
</dbReference>
<reference evidence="1" key="1">
    <citation type="submission" date="2023-04" db="EMBL/GenBank/DDBJ databases">
        <title>A chromosome-level genome assembly of the parasitoid wasp Eretmocerus hayati.</title>
        <authorList>
            <person name="Zhong Y."/>
            <person name="Liu S."/>
            <person name="Liu Y."/>
        </authorList>
    </citation>
    <scope>NUCLEOTIDE SEQUENCE</scope>
    <source>
        <strain evidence="1">ZJU_SS_LIU_2023</strain>
    </source>
</reference>
<sequence length="115" mass="12736">MPTRQYIDWDIASLFPVLPSTQSPDEAVMPVSSSKARADTPPLSIQEMIDDIDTSLEIPPTPATPSHLERGEDYCQDNGNRRIKLLPRTDGSTIRMCITRCDGNSAETNDDSVEE</sequence>